<protein>
    <submittedName>
        <fullName evidence="2">Uncharacterized protein</fullName>
    </submittedName>
</protein>
<dbReference type="EMBL" id="AP025523">
    <property type="protein sequence ID" value="BDE08002.1"/>
    <property type="molecule type" value="Genomic_DNA"/>
</dbReference>
<feature type="compositionally biased region" description="Low complexity" evidence="1">
    <location>
        <begin position="25"/>
        <end position="34"/>
    </location>
</feature>
<keyword evidence="3" id="KW-1185">Reference proteome</keyword>
<proteinExistence type="predicted"/>
<sequence length="102" mass="10919">MLARDEAQSEKRSGGDPVNHDAACVRRLLGGVPRRGSRAKSGNKVKVHDERTGGNSTGTRCRYCGSHETDERSNDLRERGATFQVIVACASCGAAFAALSRN</sequence>
<dbReference type="AlphaFoldDB" id="A0AAN1Y0Q5"/>
<reference evidence="2 3" key="1">
    <citation type="journal article" date="2022" name="ISME Commun">
        <title>Vulcanimicrobium alpinus gen. nov. sp. nov., the first cultivated representative of the candidate phylum 'Eremiobacterota', is a metabolically versatile aerobic anoxygenic phototroph.</title>
        <authorList>
            <person name="Yabe S."/>
            <person name="Muto K."/>
            <person name="Abe K."/>
            <person name="Yokota A."/>
            <person name="Staudigel H."/>
            <person name="Tebo B.M."/>
        </authorList>
    </citation>
    <scope>NUCLEOTIDE SEQUENCE [LARGE SCALE GENOMIC DNA]</scope>
    <source>
        <strain evidence="2 3">WC8-2</strain>
    </source>
</reference>
<dbReference type="Proteomes" id="UP001317532">
    <property type="component" value="Chromosome"/>
</dbReference>
<accession>A0AAN1Y0Q5</accession>
<organism evidence="2 3">
    <name type="scientific">Vulcanimicrobium alpinum</name>
    <dbReference type="NCBI Taxonomy" id="3016050"/>
    <lineage>
        <taxon>Bacteria</taxon>
        <taxon>Bacillati</taxon>
        <taxon>Vulcanimicrobiota</taxon>
        <taxon>Vulcanimicrobiia</taxon>
        <taxon>Vulcanimicrobiales</taxon>
        <taxon>Vulcanimicrobiaceae</taxon>
        <taxon>Vulcanimicrobium</taxon>
    </lineage>
</organism>
<gene>
    <name evidence="2" type="ORF">WPS_32780</name>
</gene>
<evidence type="ECO:0000313" key="3">
    <source>
        <dbReference type="Proteomes" id="UP001317532"/>
    </source>
</evidence>
<name>A0AAN1Y0Q5_UNVUL</name>
<feature type="compositionally biased region" description="Basic and acidic residues" evidence="1">
    <location>
        <begin position="65"/>
        <end position="75"/>
    </location>
</feature>
<dbReference type="KEGG" id="vab:WPS_32780"/>
<evidence type="ECO:0000256" key="1">
    <source>
        <dbReference type="SAM" id="MobiDB-lite"/>
    </source>
</evidence>
<evidence type="ECO:0000313" key="2">
    <source>
        <dbReference type="EMBL" id="BDE08002.1"/>
    </source>
</evidence>
<feature type="compositionally biased region" description="Basic and acidic residues" evidence="1">
    <location>
        <begin position="1"/>
        <end position="14"/>
    </location>
</feature>
<feature type="region of interest" description="Disordered" evidence="1">
    <location>
        <begin position="1"/>
        <end position="75"/>
    </location>
</feature>
<feature type="compositionally biased region" description="Basic residues" evidence="1">
    <location>
        <begin position="35"/>
        <end position="45"/>
    </location>
</feature>